<dbReference type="RefSeq" id="XP_018988024.1">
    <property type="nucleotide sequence ID" value="XM_019131465.1"/>
</dbReference>
<name>A0A1E3QYJ5_9ASCO</name>
<comment type="subcellular location">
    <subcellularLocation>
        <location evidence="1">Mitochondrion inner membrane</location>
    </subcellularLocation>
</comment>
<reference evidence="3" key="1">
    <citation type="submission" date="2016-05" db="EMBL/GenBank/DDBJ databases">
        <title>Comparative genomics of biotechnologically important yeasts.</title>
        <authorList>
            <consortium name="DOE Joint Genome Institute"/>
            <person name="Riley R."/>
            <person name="Haridas S."/>
            <person name="Wolfe K.H."/>
            <person name="Lopes M.R."/>
            <person name="Hittinger C.T."/>
            <person name="Goker M."/>
            <person name="Salamov A."/>
            <person name="Wisecaver J."/>
            <person name="Long T.M."/>
            <person name="Aerts A.L."/>
            <person name="Barry K."/>
            <person name="Choi C."/>
            <person name="Clum A."/>
            <person name="Coughlan A.Y."/>
            <person name="Deshpande S."/>
            <person name="Douglass A.P."/>
            <person name="Hanson S.J."/>
            <person name="Klenk H.-P."/>
            <person name="Labutti K."/>
            <person name="Lapidus A."/>
            <person name="Lindquist E."/>
            <person name="Lipzen A."/>
            <person name="Meier-Kolthoff J.P."/>
            <person name="Ohm R.A."/>
            <person name="Otillar R.P."/>
            <person name="Pangilinan J."/>
            <person name="Peng Y."/>
            <person name="Rokas A."/>
            <person name="Rosa C.A."/>
            <person name="Scheuner C."/>
            <person name="Sibirny A.A."/>
            <person name="Slot J.C."/>
            <person name="Stielow J.B."/>
            <person name="Sun H."/>
            <person name="Kurtzman C.P."/>
            <person name="Blackwell M."/>
            <person name="Grigoriev I.V."/>
            <person name="Jeffries T.W."/>
        </authorList>
    </citation>
    <scope>NUCLEOTIDE SEQUENCE [LARGE SCALE GENOMIC DNA]</scope>
    <source>
        <strain evidence="3">NRRL Y-12698</strain>
    </source>
</reference>
<dbReference type="PANTHER" id="PTHR28268:SF1">
    <property type="entry name" value="MICOS SUBUNIT MIC26"/>
    <property type="match status" value="1"/>
</dbReference>
<evidence type="ECO:0000256" key="1">
    <source>
        <dbReference type="RuleBase" id="RU363021"/>
    </source>
</evidence>
<dbReference type="PANTHER" id="PTHR28268">
    <property type="entry name" value="MICOS SUBUNIT MIC26"/>
    <property type="match status" value="1"/>
</dbReference>
<dbReference type="EMBL" id="KV454426">
    <property type="protein sequence ID" value="ODQ82696.1"/>
    <property type="molecule type" value="Genomic_DNA"/>
</dbReference>
<accession>A0A1E3QYJ5</accession>
<proteinExistence type="predicted"/>
<dbReference type="GeneID" id="30149318"/>
<dbReference type="GO" id="GO:0044284">
    <property type="term" value="C:mitochondrial crista junction"/>
    <property type="evidence" value="ECO:0007669"/>
    <property type="project" value="TreeGrafter"/>
</dbReference>
<dbReference type="STRING" id="984486.A0A1E3QYJ5"/>
<organism evidence="2 3">
    <name type="scientific">Babjeviella inositovora NRRL Y-12698</name>
    <dbReference type="NCBI Taxonomy" id="984486"/>
    <lineage>
        <taxon>Eukaryota</taxon>
        <taxon>Fungi</taxon>
        <taxon>Dikarya</taxon>
        <taxon>Ascomycota</taxon>
        <taxon>Saccharomycotina</taxon>
        <taxon>Pichiomycetes</taxon>
        <taxon>Serinales incertae sedis</taxon>
        <taxon>Babjeviella</taxon>
    </lineage>
</organism>
<keyword evidence="1" id="KW-0472">Membrane</keyword>
<keyword evidence="3" id="KW-1185">Reference proteome</keyword>
<dbReference type="InterPro" id="IPR033181">
    <property type="entry name" value="Mic26_fungi"/>
</dbReference>
<keyword evidence="1" id="KW-0496">Mitochondrion</keyword>
<dbReference type="GO" id="GO:0042407">
    <property type="term" value="P:cristae formation"/>
    <property type="evidence" value="ECO:0007669"/>
    <property type="project" value="InterPro"/>
</dbReference>
<dbReference type="GO" id="GO:0061617">
    <property type="term" value="C:MICOS complex"/>
    <property type="evidence" value="ECO:0007669"/>
    <property type="project" value="UniProtKB-UniRule"/>
</dbReference>
<evidence type="ECO:0000313" key="3">
    <source>
        <dbReference type="Proteomes" id="UP000094336"/>
    </source>
</evidence>
<comment type="subunit">
    <text evidence="1">Component of the mitochondrial contact site and cristae organizing system (MICOS) complex.</text>
</comment>
<evidence type="ECO:0000313" key="2">
    <source>
        <dbReference type="EMBL" id="ODQ82696.1"/>
    </source>
</evidence>
<dbReference type="AlphaFoldDB" id="A0A1E3QYJ5"/>
<dbReference type="InterPro" id="IPR019166">
    <property type="entry name" value="MIC26/MIC27"/>
</dbReference>
<dbReference type="OrthoDB" id="2399148at2759"/>
<dbReference type="Proteomes" id="UP000094336">
    <property type="component" value="Unassembled WGS sequence"/>
</dbReference>
<protein>
    <recommendedName>
        <fullName evidence="1">MICOS complex subunit</fullName>
    </recommendedName>
</protein>
<keyword evidence="1" id="KW-0999">Mitochondrion inner membrane</keyword>
<sequence>MPDKRSFYADDDVSIPTPGYNSKISDSLKQKESLHDATEVEGMIIRTVPVFERYANEARLYLHNKRELAAAEWGTQKSAFCNEVKSIKTHIDTTIVEPVLPSLIYILTTALSGSIMVNKSSLPVRFVAPLLFGTAAYKYFMPQSYANTVAHAAFYEAKFPAVVQGHADLDATINSAKATTKKTVDCANESLVLGVRATRLWVKDTIEEIKGDK</sequence>
<gene>
    <name evidence="2" type="ORF">BABINDRAFT_29863</name>
</gene>
<comment type="function">
    <text evidence="1">Component of the MICOS complex, a large protein complex of the mitochondrial inner membrane that plays crucial roles in the maintenance of crista junctions, inner membrane architecture, and formation of contact sites to the outer membrane.</text>
</comment>
<dbReference type="Pfam" id="PF09769">
    <property type="entry name" value="ApoO"/>
    <property type="match status" value="1"/>
</dbReference>